<reference evidence="2" key="1">
    <citation type="journal article" date="2019" name="bioRxiv">
        <title>The Genome of the Zebra Mussel, Dreissena polymorpha: A Resource for Invasive Species Research.</title>
        <authorList>
            <person name="McCartney M.A."/>
            <person name="Auch B."/>
            <person name="Kono T."/>
            <person name="Mallez S."/>
            <person name="Zhang Y."/>
            <person name="Obille A."/>
            <person name="Becker A."/>
            <person name="Abrahante J.E."/>
            <person name="Garbe J."/>
            <person name="Badalamenti J.P."/>
            <person name="Herman A."/>
            <person name="Mangelson H."/>
            <person name="Liachko I."/>
            <person name="Sullivan S."/>
            <person name="Sone E.D."/>
            <person name="Koren S."/>
            <person name="Silverstein K.A.T."/>
            <person name="Beckman K.B."/>
            <person name="Gohl D.M."/>
        </authorList>
    </citation>
    <scope>NUCLEOTIDE SEQUENCE</scope>
    <source>
        <strain evidence="2">Duluth1</strain>
        <tissue evidence="2">Whole animal</tissue>
    </source>
</reference>
<keyword evidence="3" id="KW-1185">Reference proteome</keyword>
<gene>
    <name evidence="2" type="ORF">DPMN_151528</name>
</gene>
<feature type="transmembrane region" description="Helical" evidence="1">
    <location>
        <begin position="34"/>
        <end position="60"/>
    </location>
</feature>
<reference evidence="2" key="2">
    <citation type="submission" date="2020-11" db="EMBL/GenBank/DDBJ databases">
        <authorList>
            <person name="McCartney M.A."/>
            <person name="Auch B."/>
            <person name="Kono T."/>
            <person name="Mallez S."/>
            <person name="Becker A."/>
            <person name="Gohl D.M."/>
            <person name="Silverstein K.A.T."/>
            <person name="Koren S."/>
            <person name="Bechman K.B."/>
            <person name="Herman A."/>
            <person name="Abrahante J.E."/>
            <person name="Garbe J."/>
        </authorList>
    </citation>
    <scope>NUCLEOTIDE SEQUENCE</scope>
    <source>
        <strain evidence="2">Duluth1</strain>
        <tissue evidence="2">Whole animal</tissue>
    </source>
</reference>
<accession>A0A9D4FIL8</accession>
<protein>
    <submittedName>
        <fullName evidence="2">Uncharacterized protein</fullName>
    </submittedName>
</protein>
<dbReference type="AlphaFoldDB" id="A0A9D4FIL8"/>
<evidence type="ECO:0000313" key="3">
    <source>
        <dbReference type="Proteomes" id="UP000828390"/>
    </source>
</evidence>
<name>A0A9D4FIL8_DREPO</name>
<keyword evidence="1" id="KW-1133">Transmembrane helix</keyword>
<dbReference type="Proteomes" id="UP000828390">
    <property type="component" value="Unassembled WGS sequence"/>
</dbReference>
<proteinExistence type="predicted"/>
<evidence type="ECO:0000256" key="1">
    <source>
        <dbReference type="SAM" id="Phobius"/>
    </source>
</evidence>
<comment type="caution">
    <text evidence="2">The sequence shown here is derived from an EMBL/GenBank/DDBJ whole genome shotgun (WGS) entry which is preliminary data.</text>
</comment>
<keyword evidence="1" id="KW-0472">Membrane</keyword>
<organism evidence="2 3">
    <name type="scientific">Dreissena polymorpha</name>
    <name type="common">Zebra mussel</name>
    <name type="synonym">Mytilus polymorpha</name>
    <dbReference type="NCBI Taxonomy" id="45954"/>
    <lineage>
        <taxon>Eukaryota</taxon>
        <taxon>Metazoa</taxon>
        <taxon>Spiralia</taxon>
        <taxon>Lophotrochozoa</taxon>
        <taxon>Mollusca</taxon>
        <taxon>Bivalvia</taxon>
        <taxon>Autobranchia</taxon>
        <taxon>Heteroconchia</taxon>
        <taxon>Euheterodonta</taxon>
        <taxon>Imparidentia</taxon>
        <taxon>Neoheterodontei</taxon>
        <taxon>Myida</taxon>
        <taxon>Dreissenoidea</taxon>
        <taxon>Dreissenidae</taxon>
        <taxon>Dreissena</taxon>
    </lineage>
</organism>
<evidence type="ECO:0000313" key="2">
    <source>
        <dbReference type="EMBL" id="KAH3797938.1"/>
    </source>
</evidence>
<sequence>MLKIIKKYDGSGDGGDVIKIVRIRMIMHMLPIRMVLMPLILLLLLIMITITMIMMMRYIAADNRSDNKIHRYINNNSEL</sequence>
<dbReference type="EMBL" id="JAIWYP010000007">
    <property type="protein sequence ID" value="KAH3797938.1"/>
    <property type="molecule type" value="Genomic_DNA"/>
</dbReference>
<keyword evidence="1" id="KW-0812">Transmembrane</keyword>